<keyword evidence="1" id="KW-0472">Membrane</keyword>
<gene>
    <name evidence="3" type="ORF">LP092_04725</name>
    <name evidence="4" type="ORF">LP129_05120</name>
</gene>
<evidence type="ECO:0000313" key="3">
    <source>
        <dbReference type="EMBL" id="UZA04052.1"/>
    </source>
</evidence>
<dbReference type="Pfam" id="PF22150">
    <property type="entry name" value="Tt1218-like"/>
    <property type="match status" value="1"/>
</dbReference>
<evidence type="ECO:0000259" key="2">
    <source>
        <dbReference type="Pfam" id="PF22150"/>
    </source>
</evidence>
<reference evidence="4 5" key="1">
    <citation type="journal article" date="2022" name="BMC Microbiol.">
        <title>Whole genome sequencing of Moraxella bovis strains from North America reveals two genotypes with different genetic determinants.</title>
        <authorList>
            <person name="Wynn E.L."/>
            <person name="Hille M.M."/>
            <person name="Loy J.D."/>
            <person name="Schuller G."/>
            <person name="Kuhn K.L."/>
            <person name="Dickey A.M."/>
            <person name="Bono J.L."/>
            <person name="Clawson M.L."/>
        </authorList>
    </citation>
    <scope>NUCLEOTIDE SEQUENCE [LARGE SCALE GENOMIC DNA]</scope>
    <source>
        <strain evidence="3">SAM102599</strain>
        <strain evidence="4 5">SAM57978</strain>
    </source>
</reference>
<dbReference type="GeneID" id="77189115"/>
<dbReference type="EMBL" id="CP087830">
    <property type="protein sequence ID" value="UZA04052.1"/>
    <property type="molecule type" value="Genomic_DNA"/>
</dbReference>
<evidence type="ECO:0000256" key="1">
    <source>
        <dbReference type="SAM" id="Phobius"/>
    </source>
</evidence>
<sequence>MTYKSLKNQQGIGIVEVMVALMLLAIAVLGFSAMQLAAVKSTDESLMRTRALAVMRGAAENMRGYGEDGIGAFTTALNGNARNTDGCMQSGDSLNYCTVAQLAAKDAATLNVFATSQGMTLRLVNCPGTAGGQVRRCMIAAWGKTKATLGSGRNDCANEATGIQNSGASCFVMEAY</sequence>
<feature type="transmembrane region" description="Helical" evidence="1">
    <location>
        <begin position="12"/>
        <end position="38"/>
    </location>
</feature>
<dbReference type="EMBL" id="CP087781">
    <property type="protein sequence ID" value="UZA52522.1"/>
    <property type="molecule type" value="Genomic_DNA"/>
</dbReference>
<evidence type="ECO:0000313" key="6">
    <source>
        <dbReference type="Proteomes" id="UP001163632"/>
    </source>
</evidence>
<feature type="domain" description="Type IV pilin Tt1218-like" evidence="2">
    <location>
        <begin position="33"/>
        <end position="107"/>
    </location>
</feature>
<accession>A0AAQ2Q4H4</accession>
<dbReference type="Pfam" id="PF07963">
    <property type="entry name" value="N_methyl"/>
    <property type="match status" value="1"/>
</dbReference>
<organism evidence="4 5">
    <name type="scientific">Moraxella bovis</name>
    <dbReference type="NCBI Taxonomy" id="476"/>
    <lineage>
        <taxon>Bacteria</taxon>
        <taxon>Pseudomonadati</taxon>
        <taxon>Pseudomonadota</taxon>
        <taxon>Gammaproteobacteria</taxon>
        <taxon>Moraxellales</taxon>
        <taxon>Moraxellaceae</taxon>
        <taxon>Moraxella</taxon>
    </lineage>
</organism>
<keyword evidence="1" id="KW-1133">Transmembrane helix</keyword>
<dbReference type="InterPro" id="IPR012902">
    <property type="entry name" value="N_methyl_site"/>
</dbReference>
<dbReference type="RefSeq" id="WP_078274318.1">
    <property type="nucleotide sequence ID" value="NZ_CP030241.1"/>
</dbReference>
<keyword evidence="6" id="KW-1185">Reference proteome</keyword>
<dbReference type="Proteomes" id="UP001163632">
    <property type="component" value="Chromosome"/>
</dbReference>
<protein>
    <submittedName>
        <fullName evidence="4">Type IV pilus modification protein PilV</fullName>
    </submittedName>
</protein>
<dbReference type="InterPro" id="IPR054402">
    <property type="entry name" value="Tt1218-like_dom"/>
</dbReference>
<keyword evidence="1" id="KW-0812">Transmembrane</keyword>
<proteinExistence type="predicted"/>
<name>A0AAQ2Q4H4_MORBO</name>
<evidence type="ECO:0000313" key="4">
    <source>
        <dbReference type="EMBL" id="UZA52522.1"/>
    </source>
</evidence>
<dbReference type="Proteomes" id="UP001163283">
    <property type="component" value="Chromosome"/>
</dbReference>
<evidence type="ECO:0000313" key="5">
    <source>
        <dbReference type="Proteomes" id="UP001163283"/>
    </source>
</evidence>
<dbReference type="AlphaFoldDB" id="A0AAQ2Q4H4"/>